<dbReference type="PANTHER" id="PTHR36698">
    <property type="entry name" value="BLL5892 PROTEIN"/>
    <property type="match status" value="1"/>
</dbReference>
<proteinExistence type="predicted"/>
<gene>
    <name evidence="3" type="ORF">DXH78_10900</name>
</gene>
<comment type="caution">
    <text evidence="3">The sequence shown here is derived from an EMBL/GenBank/DDBJ whole genome shotgun (WGS) entry which is preliminary data.</text>
</comment>
<reference evidence="4" key="1">
    <citation type="submission" date="2018-08" db="EMBL/GenBank/DDBJ databases">
        <authorList>
            <person name="Kim S.-J."/>
            <person name="Jung G.-Y."/>
        </authorList>
    </citation>
    <scope>NUCLEOTIDE SEQUENCE [LARGE SCALE GENOMIC DNA]</scope>
    <source>
        <strain evidence="4">GY_H</strain>
    </source>
</reference>
<accession>A0A371BBQ8</accession>
<organism evidence="3 4">
    <name type="scientific">Undibacter mobilis</name>
    <dbReference type="NCBI Taxonomy" id="2292256"/>
    <lineage>
        <taxon>Bacteria</taxon>
        <taxon>Pseudomonadati</taxon>
        <taxon>Pseudomonadota</taxon>
        <taxon>Alphaproteobacteria</taxon>
        <taxon>Hyphomicrobiales</taxon>
        <taxon>Nitrobacteraceae</taxon>
        <taxon>Undibacter</taxon>
    </lineage>
</organism>
<dbReference type="InterPro" id="IPR003399">
    <property type="entry name" value="Mce/MlaD"/>
</dbReference>
<dbReference type="RefSeq" id="WP_115517051.1">
    <property type="nucleotide sequence ID" value="NZ_QRGO01000001.1"/>
</dbReference>
<evidence type="ECO:0000259" key="2">
    <source>
        <dbReference type="Pfam" id="PF02470"/>
    </source>
</evidence>
<evidence type="ECO:0000256" key="1">
    <source>
        <dbReference type="SAM" id="Phobius"/>
    </source>
</evidence>
<keyword evidence="1" id="KW-0472">Membrane</keyword>
<dbReference type="Pfam" id="PF02470">
    <property type="entry name" value="MlaD"/>
    <property type="match status" value="1"/>
</dbReference>
<dbReference type="EMBL" id="QRGO01000001">
    <property type="protein sequence ID" value="RDV05026.1"/>
    <property type="molecule type" value="Genomic_DNA"/>
</dbReference>
<dbReference type="OrthoDB" id="9808689at2"/>
<dbReference type="PANTHER" id="PTHR36698:SF2">
    <property type="entry name" value="MCE_MLAD DOMAIN-CONTAINING PROTEIN"/>
    <property type="match status" value="1"/>
</dbReference>
<dbReference type="AlphaFoldDB" id="A0A371BBQ8"/>
<protein>
    <submittedName>
        <fullName evidence="3">MCE family protein</fullName>
    </submittedName>
</protein>
<keyword evidence="1" id="KW-1133">Transmembrane helix</keyword>
<dbReference type="Proteomes" id="UP000263993">
    <property type="component" value="Unassembled WGS sequence"/>
</dbReference>
<sequence>MEDRAKFALIGLFTFAVIAAAFGFIYWVHNAGASKETKSYLIVFEGSVSGLRVGGPVMFNGIRVGEVTEMQLTDKPSEVAAVISITPSTPLRSDTIVTLEYAGLTGIASVSLKGATASSPALAPPKNGGLPTLRAASTAGDMGTAVRETLAKADNIIVENQESLRNAIKNIETFTEALARNSNKIDELVNNGASAMGSINELAVSLKADTSKLAGNLDKLTTNLDKHTTMLAENLDKRTAEITEGVLKVTDSTNKQINLVGTDLRRSIGNIDRAVSDLAKNPQRILFGGGGDNNTSGPRR</sequence>
<evidence type="ECO:0000313" key="4">
    <source>
        <dbReference type="Proteomes" id="UP000263993"/>
    </source>
</evidence>
<keyword evidence="1" id="KW-0812">Transmembrane</keyword>
<feature type="transmembrane region" description="Helical" evidence="1">
    <location>
        <begin position="7"/>
        <end position="28"/>
    </location>
</feature>
<feature type="domain" description="Mce/MlaD" evidence="2">
    <location>
        <begin position="40"/>
        <end position="113"/>
    </location>
</feature>
<keyword evidence="4" id="KW-1185">Reference proteome</keyword>
<evidence type="ECO:0000313" key="3">
    <source>
        <dbReference type="EMBL" id="RDV05026.1"/>
    </source>
</evidence>
<name>A0A371BBQ8_9BRAD</name>